<proteinExistence type="predicted"/>
<evidence type="ECO:0000313" key="3">
    <source>
        <dbReference type="Proteomes" id="UP000004994"/>
    </source>
</evidence>
<dbReference type="Proteomes" id="UP000004994">
    <property type="component" value="Unassembled WGS sequence"/>
</dbReference>
<feature type="compositionally biased region" description="Polar residues" evidence="1">
    <location>
        <begin position="62"/>
        <end position="72"/>
    </location>
</feature>
<accession>A0A494G9L2</accession>
<feature type="region of interest" description="Disordered" evidence="1">
    <location>
        <begin position="21"/>
        <end position="72"/>
    </location>
</feature>
<name>A0A494G9L2_SOLLC</name>
<reference evidence="2" key="2">
    <citation type="submission" date="2019-04" db="UniProtKB">
        <authorList>
            <consortium name="EnsemblPlants"/>
        </authorList>
    </citation>
    <scope>IDENTIFICATION</scope>
    <source>
        <strain evidence="2">cv. Heinz 1706</strain>
    </source>
</reference>
<organism evidence="2">
    <name type="scientific">Solanum lycopersicum</name>
    <name type="common">Tomato</name>
    <name type="synonym">Lycopersicon esculentum</name>
    <dbReference type="NCBI Taxonomy" id="4081"/>
    <lineage>
        <taxon>Eukaryota</taxon>
        <taxon>Viridiplantae</taxon>
        <taxon>Streptophyta</taxon>
        <taxon>Embryophyta</taxon>
        <taxon>Tracheophyta</taxon>
        <taxon>Spermatophyta</taxon>
        <taxon>Magnoliopsida</taxon>
        <taxon>eudicotyledons</taxon>
        <taxon>Gunneridae</taxon>
        <taxon>Pentapetalae</taxon>
        <taxon>asterids</taxon>
        <taxon>lamiids</taxon>
        <taxon>Solanales</taxon>
        <taxon>Solanaceae</taxon>
        <taxon>Solanoideae</taxon>
        <taxon>Solaneae</taxon>
        <taxon>Solanum</taxon>
        <taxon>Solanum subgen. Lycopersicon</taxon>
    </lineage>
</organism>
<dbReference type="AlphaFoldDB" id="A0A494G9L2"/>
<dbReference type="Gramene" id="Solyc00g085780.2.1">
    <property type="protein sequence ID" value="Solyc00g085780.2.1.1.CDS"/>
    <property type="gene ID" value="Solyc00g085780.2"/>
</dbReference>
<sequence>MAILSRTQVLQRVRSPVALTTGGVDTTTTTKRRARNQIVGKHPFSRPDGPSTPPLRAVPATLPTSATPVSSP</sequence>
<dbReference type="PaxDb" id="4081-Solyc00g085780.1.1"/>
<dbReference type="InParanoid" id="A0A494G9L2"/>
<keyword evidence="3" id="KW-1185">Reference proteome</keyword>
<evidence type="ECO:0000313" key="2">
    <source>
        <dbReference type="EnsemblPlants" id="Solyc00g085780.2.1.1.CDS"/>
    </source>
</evidence>
<dbReference type="EnsemblPlants" id="Solyc00g085780.2.1">
    <property type="protein sequence ID" value="Solyc00g085780.2.1.1.CDS"/>
    <property type="gene ID" value="Solyc00g085780.2"/>
</dbReference>
<evidence type="ECO:0000256" key="1">
    <source>
        <dbReference type="SAM" id="MobiDB-lite"/>
    </source>
</evidence>
<protein>
    <submittedName>
        <fullName evidence="2">Uncharacterized protein</fullName>
    </submittedName>
</protein>
<reference evidence="2" key="1">
    <citation type="journal article" date="2012" name="Nature">
        <title>The tomato genome sequence provides insights into fleshy fruit evolution.</title>
        <authorList>
            <consortium name="Tomato Genome Consortium"/>
        </authorList>
    </citation>
    <scope>NUCLEOTIDE SEQUENCE [LARGE SCALE GENOMIC DNA]</scope>
    <source>
        <strain evidence="2">cv. Heinz 1706</strain>
    </source>
</reference>